<evidence type="ECO:0000313" key="1">
    <source>
        <dbReference type="EMBL" id="CAE8587803.1"/>
    </source>
</evidence>
<evidence type="ECO:0000313" key="2">
    <source>
        <dbReference type="Proteomes" id="UP000654075"/>
    </source>
</evidence>
<sequence>MAFVCCEADVTGTGAEEVFIETSAALNTTEEVAAVSTISEPLLIAEGIDQSLHGQVRRQVDNRVLGTLSNDGMKWDPSFKPEKTDFKQLDSTTMEMTIAGTVYTGSLGKGEGATTIVTWSDGETWLVQQ</sequence>
<comment type="caution">
    <text evidence="1">The sequence shown here is derived from an EMBL/GenBank/DDBJ whole genome shotgun (WGS) entry which is preliminary data.</text>
</comment>
<gene>
    <name evidence="1" type="ORF">PGLA1383_LOCUS6631</name>
</gene>
<organism evidence="1 2">
    <name type="scientific">Polarella glacialis</name>
    <name type="common">Dinoflagellate</name>
    <dbReference type="NCBI Taxonomy" id="89957"/>
    <lineage>
        <taxon>Eukaryota</taxon>
        <taxon>Sar</taxon>
        <taxon>Alveolata</taxon>
        <taxon>Dinophyceae</taxon>
        <taxon>Suessiales</taxon>
        <taxon>Suessiaceae</taxon>
        <taxon>Polarella</taxon>
    </lineage>
</organism>
<dbReference type="EMBL" id="CAJNNV010002770">
    <property type="protein sequence ID" value="CAE8587803.1"/>
    <property type="molecule type" value="Genomic_DNA"/>
</dbReference>
<keyword evidence="2" id="KW-1185">Reference proteome</keyword>
<name>A0A813DIU0_POLGL</name>
<dbReference type="Proteomes" id="UP000654075">
    <property type="component" value="Unassembled WGS sequence"/>
</dbReference>
<accession>A0A813DIU0</accession>
<dbReference type="AlphaFoldDB" id="A0A813DIU0"/>
<proteinExistence type="predicted"/>
<reference evidence="1" key="1">
    <citation type="submission" date="2021-02" db="EMBL/GenBank/DDBJ databases">
        <authorList>
            <person name="Dougan E. K."/>
            <person name="Rhodes N."/>
            <person name="Thang M."/>
            <person name="Chan C."/>
        </authorList>
    </citation>
    <scope>NUCLEOTIDE SEQUENCE</scope>
</reference>
<protein>
    <submittedName>
        <fullName evidence="1">Uncharacterized protein</fullName>
    </submittedName>
</protein>